<dbReference type="AlphaFoldDB" id="A0A9P0AKF1"/>
<dbReference type="InterPro" id="IPR031314">
    <property type="entry name" value="DNK_dom"/>
</dbReference>
<organism evidence="2 3">
    <name type="scientific">Bemisia tabaci</name>
    <name type="common">Sweetpotato whitefly</name>
    <name type="synonym">Aleurodes tabaci</name>
    <dbReference type="NCBI Taxonomy" id="7038"/>
    <lineage>
        <taxon>Eukaryota</taxon>
        <taxon>Metazoa</taxon>
        <taxon>Ecdysozoa</taxon>
        <taxon>Arthropoda</taxon>
        <taxon>Hexapoda</taxon>
        <taxon>Insecta</taxon>
        <taxon>Pterygota</taxon>
        <taxon>Neoptera</taxon>
        <taxon>Paraneoptera</taxon>
        <taxon>Hemiptera</taxon>
        <taxon>Sternorrhyncha</taxon>
        <taxon>Aleyrodoidea</taxon>
        <taxon>Aleyrodidae</taxon>
        <taxon>Aleyrodinae</taxon>
        <taxon>Bemisia</taxon>
    </lineage>
</organism>
<gene>
    <name evidence="2" type="ORF">BEMITA_LOCUS10908</name>
</gene>
<accession>A0A9P0AKF1</accession>
<dbReference type="PANTHER" id="PTHR10513">
    <property type="entry name" value="DEOXYNUCLEOSIDE KINASE"/>
    <property type="match status" value="1"/>
</dbReference>
<dbReference type="Pfam" id="PF01712">
    <property type="entry name" value="dNK"/>
    <property type="match status" value="1"/>
</dbReference>
<evidence type="ECO:0000313" key="3">
    <source>
        <dbReference type="Proteomes" id="UP001152759"/>
    </source>
</evidence>
<dbReference type="GO" id="GO:0019136">
    <property type="term" value="F:deoxynucleoside kinase activity"/>
    <property type="evidence" value="ECO:0007669"/>
    <property type="project" value="TreeGrafter"/>
</dbReference>
<dbReference type="InterPro" id="IPR027417">
    <property type="entry name" value="P-loop_NTPase"/>
</dbReference>
<dbReference type="CDD" id="cd01673">
    <property type="entry name" value="dNK"/>
    <property type="match status" value="1"/>
</dbReference>
<dbReference type="GO" id="GO:0005739">
    <property type="term" value="C:mitochondrion"/>
    <property type="evidence" value="ECO:0007669"/>
    <property type="project" value="TreeGrafter"/>
</dbReference>
<dbReference type="Gene3D" id="3.40.50.300">
    <property type="entry name" value="P-loop containing nucleotide triphosphate hydrolases"/>
    <property type="match status" value="1"/>
</dbReference>
<dbReference type="InterPro" id="IPR050566">
    <property type="entry name" value="Deoxyribonucleoside_kinase"/>
</dbReference>
<dbReference type="KEGG" id="btab:109042887"/>
<keyword evidence="3" id="KW-1185">Reference proteome</keyword>
<sequence length="299" mass="34415">MITDIHCCSKLVRLSSSLAHFPRILFNLCIYSCVRSAAYSTMSEDKRKPFTVFVEGNIGSGKTTFLKHFEQCPNTYIAAEPVEQWRDLKGHNLLELMYKDPSRWGLTFQTMVQKTMLDVHVQKCDEPIKLMERSIHSARHIFVENLFQQKIMSAPEYAVLDSWFEWISSNCDIHGDLIVYLKTSPEVVYERMKARARQEEHTVSLEYLEKLHVLHENWLIHKTIPGAALPPIVVVDANQNLDLMAPEFKRCQNLIFSHLKNQSPMKKLQSANLKDVPDILSSPSILNETEKNSVDLIAV</sequence>
<evidence type="ECO:0000313" key="2">
    <source>
        <dbReference type="EMBL" id="CAH0392382.1"/>
    </source>
</evidence>
<dbReference type="SUPFAM" id="SSF52540">
    <property type="entry name" value="P-loop containing nucleoside triphosphate hydrolases"/>
    <property type="match status" value="1"/>
</dbReference>
<proteinExistence type="predicted"/>
<name>A0A9P0AKF1_BEMTA</name>
<protein>
    <recommendedName>
        <fullName evidence="1">Deoxynucleoside kinase domain-containing protein</fullName>
    </recommendedName>
</protein>
<dbReference type="FunFam" id="3.40.50.300:FF:001571">
    <property type="entry name" value="Deoxynucleoside kinase"/>
    <property type="match status" value="1"/>
</dbReference>
<evidence type="ECO:0000259" key="1">
    <source>
        <dbReference type="Pfam" id="PF01712"/>
    </source>
</evidence>
<dbReference type="Proteomes" id="UP001152759">
    <property type="component" value="Chromosome 6"/>
</dbReference>
<feature type="domain" description="Deoxynucleoside kinase" evidence="1">
    <location>
        <begin position="53"/>
        <end position="247"/>
    </location>
</feature>
<dbReference type="EMBL" id="OU963867">
    <property type="protein sequence ID" value="CAH0392382.1"/>
    <property type="molecule type" value="Genomic_DNA"/>
</dbReference>
<reference evidence="2" key="1">
    <citation type="submission" date="2021-12" db="EMBL/GenBank/DDBJ databases">
        <authorList>
            <person name="King R."/>
        </authorList>
    </citation>
    <scope>NUCLEOTIDE SEQUENCE</scope>
</reference>
<dbReference type="PANTHER" id="PTHR10513:SF24">
    <property type="entry name" value="THYMIDINE KINASE 2, MITOCHONDRIAL"/>
    <property type="match status" value="1"/>
</dbReference>